<dbReference type="GO" id="GO:0097602">
    <property type="term" value="F:cullin family protein binding"/>
    <property type="evidence" value="ECO:0007669"/>
    <property type="project" value="TreeGrafter"/>
</dbReference>
<dbReference type="GO" id="GO:2000060">
    <property type="term" value="P:positive regulation of ubiquitin-dependent protein catabolic process"/>
    <property type="evidence" value="ECO:0007669"/>
    <property type="project" value="TreeGrafter"/>
</dbReference>
<protein>
    <recommendedName>
        <fullName evidence="2">Coiled-coil domain-containing protein 22 homolog</fullName>
    </recommendedName>
</protein>
<dbReference type="PANTHER" id="PTHR15668">
    <property type="entry name" value="JM1 PROTEIN"/>
    <property type="match status" value="1"/>
</dbReference>
<comment type="caution">
    <text evidence="6">The sequence shown here is derived from an EMBL/GenBank/DDBJ whole genome shotgun (WGS) entry which is preliminary data.</text>
</comment>
<evidence type="ECO:0000256" key="3">
    <source>
        <dbReference type="SAM" id="Coils"/>
    </source>
</evidence>
<dbReference type="InterPro" id="IPR008530">
    <property type="entry name" value="CCDC22"/>
</dbReference>
<name>A0A443S6E5_9ACAR</name>
<evidence type="ECO:0000256" key="1">
    <source>
        <dbReference type="ARBA" id="ARBA00006438"/>
    </source>
</evidence>
<proteinExistence type="inferred from homology"/>
<dbReference type="VEuPathDB" id="VectorBase:LDEU008975"/>
<evidence type="ECO:0000313" key="6">
    <source>
        <dbReference type="EMBL" id="RWS23064.1"/>
    </source>
</evidence>
<organism evidence="6 7">
    <name type="scientific">Leptotrombidium deliense</name>
    <dbReference type="NCBI Taxonomy" id="299467"/>
    <lineage>
        <taxon>Eukaryota</taxon>
        <taxon>Metazoa</taxon>
        <taxon>Ecdysozoa</taxon>
        <taxon>Arthropoda</taxon>
        <taxon>Chelicerata</taxon>
        <taxon>Arachnida</taxon>
        <taxon>Acari</taxon>
        <taxon>Acariformes</taxon>
        <taxon>Trombidiformes</taxon>
        <taxon>Prostigmata</taxon>
        <taxon>Anystina</taxon>
        <taxon>Parasitengona</taxon>
        <taxon>Trombiculoidea</taxon>
        <taxon>Trombiculidae</taxon>
        <taxon>Leptotrombidium</taxon>
    </lineage>
</organism>
<comment type="similarity">
    <text evidence="1">Belongs to the CCDC22 family.</text>
</comment>
<dbReference type="InterPro" id="IPR048348">
    <property type="entry name" value="CCDC22_CC"/>
</dbReference>
<dbReference type="Proteomes" id="UP000288716">
    <property type="component" value="Unassembled WGS sequence"/>
</dbReference>
<dbReference type="OrthoDB" id="10266736at2759"/>
<evidence type="ECO:0000256" key="2">
    <source>
        <dbReference type="ARBA" id="ARBA00017553"/>
    </source>
</evidence>
<keyword evidence="7" id="KW-1185">Reference proteome</keyword>
<dbReference type="PANTHER" id="PTHR15668:SF4">
    <property type="entry name" value="COILED-COIL DOMAIN-CONTAINING PROTEIN 22"/>
    <property type="match status" value="1"/>
</dbReference>
<feature type="coiled-coil region" evidence="3">
    <location>
        <begin position="274"/>
        <end position="361"/>
    </location>
</feature>
<dbReference type="AlphaFoldDB" id="A0A443S6E5"/>
<accession>A0A443S6E5</accession>
<evidence type="ECO:0000259" key="4">
    <source>
        <dbReference type="Pfam" id="PF05667"/>
    </source>
</evidence>
<feature type="domain" description="CCDC22 N-terminal" evidence="5">
    <location>
        <begin position="1"/>
        <end position="72"/>
    </location>
</feature>
<keyword evidence="3" id="KW-0175">Coiled coil</keyword>
<dbReference type="Pfam" id="PF21674">
    <property type="entry name" value="CCDC22_N"/>
    <property type="match status" value="1"/>
</dbReference>
<gene>
    <name evidence="6" type="ORF">B4U80_03765</name>
</gene>
<sequence>IKCVSLVDQSDRLQEVKYSSNMNMAAKYKLANILTSLCKEMGYKADLGYQTFLYGSDVELRRLLLFLIEKLPKDEIQVSPVADGQETVLQRIKRISPNVVWLPPMIDEHSHNEYFCHIKQLNNILNAKSLVGNKVAPNKRHYYDNFARIPFNDIASIVEWNSHQLHVYLPVSKSKQQYLQKINETTKTNDETVSSVVKNESISEMDIHKHEDVNVVESEDIELQKEKVIEMLEEELDQICKELMEINKESSHQKQLILKAAEIVELETKKLVEMKASDKNIDELKKDIENKRNEIEMLTDQWSVTSNKLLEKIRDIKRENQIKSSESDELNKELKELRKSVNQKSKEIKLKEQAIEELKEKLSTPLPPNRSSYTRRIMEIVNNVKKQNEETKKVLFETRQLQKEINNLSGKVQRSFTITDETIFKDAKSSEWNRKCYKLLATMHENYDQLLEGVNAIGTIKREILQLEEAVSSFALMHLNVQVENEKNNKVVSNLTRIQADLNQMKIENQQIIMKYKALQEQQ</sequence>
<dbReference type="STRING" id="299467.A0A443S6E5"/>
<evidence type="ECO:0000313" key="7">
    <source>
        <dbReference type="Proteomes" id="UP000288716"/>
    </source>
</evidence>
<evidence type="ECO:0000259" key="5">
    <source>
        <dbReference type="Pfam" id="PF21674"/>
    </source>
</evidence>
<dbReference type="InterPro" id="IPR048349">
    <property type="entry name" value="CCDC22_N"/>
</dbReference>
<dbReference type="EMBL" id="NCKV01007205">
    <property type="protein sequence ID" value="RWS23064.1"/>
    <property type="molecule type" value="Genomic_DNA"/>
</dbReference>
<feature type="non-terminal residue" evidence="6">
    <location>
        <position position="1"/>
    </location>
</feature>
<dbReference type="Pfam" id="PF05667">
    <property type="entry name" value="CCDC22_CC"/>
    <property type="match status" value="1"/>
</dbReference>
<reference evidence="6 7" key="1">
    <citation type="journal article" date="2018" name="Gigascience">
        <title>Genomes of trombidid mites reveal novel predicted allergens and laterally-transferred genes associated with secondary metabolism.</title>
        <authorList>
            <person name="Dong X."/>
            <person name="Chaisiri K."/>
            <person name="Xia D."/>
            <person name="Armstrong S.D."/>
            <person name="Fang Y."/>
            <person name="Donnelly M.J."/>
            <person name="Kadowaki T."/>
            <person name="McGarry J.W."/>
            <person name="Darby A.C."/>
            <person name="Makepeace B.L."/>
        </authorList>
    </citation>
    <scope>NUCLEOTIDE SEQUENCE [LARGE SCALE GENOMIC DNA]</scope>
    <source>
        <strain evidence="6">UoL-UT</strain>
    </source>
</reference>
<feature type="domain" description="CCDC22 coiled-coil" evidence="4">
    <location>
        <begin position="175"/>
        <end position="472"/>
    </location>
</feature>